<dbReference type="NCBIfam" id="NF033441">
    <property type="entry name" value="BREX_BrxC"/>
    <property type="match status" value="1"/>
</dbReference>
<evidence type="ECO:0000259" key="2">
    <source>
        <dbReference type="Pfam" id="PF25791"/>
    </source>
</evidence>
<evidence type="ECO:0000313" key="5">
    <source>
        <dbReference type="EMBL" id="XCH13540.1"/>
    </source>
</evidence>
<dbReference type="RefSeq" id="WP_353713300.1">
    <property type="nucleotide sequence ID" value="NZ_CP159279.1"/>
</dbReference>
<gene>
    <name evidence="5" type="primary">brxC</name>
    <name evidence="5" type="ORF">ABRP34_03695</name>
</gene>
<dbReference type="Pfam" id="PF25796">
    <property type="entry name" value="BREX_BrxC_4th"/>
    <property type="match status" value="1"/>
</dbReference>
<dbReference type="EMBL" id="CP159279">
    <property type="protein sequence ID" value="XCH13540.1"/>
    <property type="molecule type" value="Genomic_DNA"/>
</dbReference>
<evidence type="ECO:0000256" key="1">
    <source>
        <dbReference type="SAM" id="MobiDB-lite"/>
    </source>
</evidence>
<dbReference type="SUPFAM" id="SSF52540">
    <property type="entry name" value="P-loop containing nucleoside triphosphate hydrolases"/>
    <property type="match status" value="1"/>
</dbReference>
<accession>A0AAU8EXL2</accession>
<reference evidence="5" key="1">
    <citation type="submission" date="2024-06" db="EMBL/GenBank/DDBJ databases">
        <title>Biodegradation of dimethachlon by Arthrobacter sp. K5: mechanistic insights and ecological implications.</title>
        <authorList>
            <person name="Hu S."/>
            <person name="Lu P."/>
        </authorList>
    </citation>
    <scope>NUCLEOTIDE SEQUENCE</scope>
    <source>
        <strain evidence="5">K5</strain>
    </source>
</reference>
<dbReference type="InterPro" id="IPR058036">
    <property type="entry name" value="BREX_BrxC_4th"/>
</dbReference>
<evidence type="ECO:0000259" key="4">
    <source>
        <dbReference type="Pfam" id="PF25796"/>
    </source>
</evidence>
<name>A0AAU8EXL2_9MICC</name>
<dbReference type="Pfam" id="PF25791">
    <property type="entry name" value="WHD_BREX_BrxC"/>
    <property type="match status" value="1"/>
</dbReference>
<dbReference type="InterPro" id="IPR058037">
    <property type="entry name" value="BREX_BrxC_helical"/>
</dbReference>
<dbReference type="InterPro" id="IPR047679">
    <property type="entry name" value="BREX_BrxC"/>
</dbReference>
<feature type="domain" description="Probable ATP-binding protein BrxC alpha-helical" evidence="3">
    <location>
        <begin position="861"/>
        <end position="978"/>
    </location>
</feature>
<dbReference type="Pfam" id="PF25792">
    <property type="entry name" value="BREX_BrxC_helical"/>
    <property type="match status" value="1"/>
</dbReference>
<feature type="domain" description="Probable ATP-binding protein BrxC winged helix-turn-helix" evidence="2">
    <location>
        <begin position="771"/>
        <end position="838"/>
    </location>
</feature>
<feature type="region of interest" description="Disordered" evidence="1">
    <location>
        <begin position="1099"/>
        <end position="1118"/>
    </location>
</feature>
<dbReference type="AlphaFoldDB" id="A0AAU8EXL2"/>
<proteinExistence type="predicted"/>
<feature type="domain" description="Probable ATP-binding protein BrxC 4th six-stranded beta-sheet" evidence="4">
    <location>
        <begin position="556"/>
        <end position="725"/>
    </location>
</feature>
<sequence>MNLNQIFAKDVQRPIEGVIKADDAAHLGTEVDEYVLTNEAAKGMELLLEAYTDYTNANGVWISGFFGSGKSHLLKLLAHLLGDVEGQDFPRARVSESFRSKAQDAFLPALLTKAERIPAKSLLFNIDQKATLITKDQTDALLKVFVKVFDESRGYFGNQGHVARFERDLDNRGQYEAFQAAYAHISGRDWAQGREEGVLEEVNVAKAYAEISGQAEGTPANILTKYRNEYSVSIEDFADEVKAWLDKQEDGYRLNFYVDEVGQFIGSNTHLMLNLQTIAESLNTKCQGRAWVFVTSQEDMDKVVGDRTRQQGNDFSKIQARFATRVKLTSADVEEVIRKRLLEKNEAGEATLNSIYAEQCANFKTLFDFVDGAKTYRNYTDEAHFVGTYPFVSYQFPLFQAAIEGISDHNVFEGRNSSVGERSMLGVVQQVAKGIGDVEVGRLATFDHMFAGIRASLKSAAQRSIDVAERNLDNELAVRLLKALFLVKYVEGFHATPRNLTVLVYDRFGLDLPALAKQVQEALTLLETQTYVQRNGNLYEYLTNEEQVIEEEIKNVDIDASDVSGRLFKIISGDVVRTSKLRYAKNGQDFAFGYKLDDQVYGQQRELTMHFITPEYPFGPEETRMHSAGKDELRVILEPDERALSDLRLLIKTEKYTKRKQTTSLSAIEDQILRSKATQNVEREKELIERIRRAVGKADLVINAAGVTSSSQDAIARVTDGFQDLISRTYTQLSLLGGVAYSEQQVAAFANPDQSGMIDDSSLSMLAVPGDEVLSFLLQRDRLGEQVTVKTIVDAFQAKPYGWDLASIEVVIAWLVGNSKITVTVDGNVLKRTEVAAVLRNTQKHSHSVLAPQKLFDERKVATFRKFCTDFFDEATPPKDPLELARHGSEKLGAKLDELRALVSGSKYPFVEQLAAPIALLEQVVGKSDEWYLTDFSLSDELLDAKDNVIDPIQSFLGGGQKVIYDEAVVLLTSNTNNLGYLPPGSEADVRRLLDDPNAFRGNRMTQLKQAVDALGAKVEDTLATHRRTVIQDIEGRKSEVLGSAYYGNATEEAQQRVTRTIDQIIARLGSERQIALIREQGNGFEERTYPELLDQLASSARSTGGTDSPEPTPRQTVSVKTITVPGAHGVLENVDDVDRYLDALRGALLNTLNDGKRIAL</sequence>
<organism evidence="5">
    <name type="scientific">Arthrobacter sp. K5</name>
    <dbReference type="NCBI Taxonomy" id="2839623"/>
    <lineage>
        <taxon>Bacteria</taxon>
        <taxon>Bacillati</taxon>
        <taxon>Actinomycetota</taxon>
        <taxon>Actinomycetes</taxon>
        <taxon>Micrococcales</taxon>
        <taxon>Micrococcaceae</taxon>
        <taxon>Arthrobacter</taxon>
    </lineage>
</organism>
<dbReference type="InterPro" id="IPR027417">
    <property type="entry name" value="P-loop_NTPase"/>
</dbReference>
<protein>
    <submittedName>
        <fullName evidence="5">BREX system P-loop protein BrxC</fullName>
    </submittedName>
</protein>
<dbReference type="InterPro" id="IPR058038">
    <property type="entry name" value="BREX_BrxC_wHTH"/>
</dbReference>
<evidence type="ECO:0000259" key="3">
    <source>
        <dbReference type="Pfam" id="PF25792"/>
    </source>
</evidence>